<gene>
    <name evidence="7" type="ORF">JOC27_001282</name>
</gene>
<dbReference type="InterPro" id="IPR002052">
    <property type="entry name" value="DNA_methylase_N6_adenine_CS"/>
</dbReference>
<organism evidence="7 8">
    <name type="scientific">Sporolactobacillus spathodeae</name>
    <dbReference type="NCBI Taxonomy" id="1465502"/>
    <lineage>
        <taxon>Bacteria</taxon>
        <taxon>Bacillati</taxon>
        <taxon>Bacillota</taxon>
        <taxon>Bacilli</taxon>
        <taxon>Bacillales</taxon>
        <taxon>Sporolactobacillaceae</taxon>
        <taxon>Sporolactobacillus</taxon>
    </lineage>
</organism>
<dbReference type="Pfam" id="PF07669">
    <property type="entry name" value="Eco57I"/>
    <property type="match status" value="1"/>
</dbReference>
<dbReference type="EMBL" id="JAFBEV010000009">
    <property type="protein sequence ID" value="MBM7657832.1"/>
    <property type="molecule type" value="Genomic_DNA"/>
</dbReference>
<evidence type="ECO:0000256" key="4">
    <source>
        <dbReference type="ARBA" id="ARBA00022691"/>
    </source>
</evidence>
<keyword evidence="8" id="KW-1185">Reference proteome</keyword>
<evidence type="ECO:0000256" key="5">
    <source>
        <dbReference type="ARBA" id="ARBA00047942"/>
    </source>
</evidence>
<dbReference type="InterPro" id="IPR029063">
    <property type="entry name" value="SAM-dependent_MTases_sf"/>
</dbReference>
<evidence type="ECO:0000256" key="3">
    <source>
        <dbReference type="ARBA" id="ARBA00022679"/>
    </source>
</evidence>
<comment type="catalytic activity">
    <reaction evidence="5">
        <text>a 2'-deoxyadenosine in DNA + S-adenosyl-L-methionine = an N(6)-methyl-2'-deoxyadenosine in DNA + S-adenosyl-L-homocysteine + H(+)</text>
        <dbReference type="Rhea" id="RHEA:15197"/>
        <dbReference type="Rhea" id="RHEA-COMP:12418"/>
        <dbReference type="Rhea" id="RHEA-COMP:12419"/>
        <dbReference type="ChEBI" id="CHEBI:15378"/>
        <dbReference type="ChEBI" id="CHEBI:57856"/>
        <dbReference type="ChEBI" id="CHEBI:59789"/>
        <dbReference type="ChEBI" id="CHEBI:90615"/>
        <dbReference type="ChEBI" id="CHEBI:90616"/>
        <dbReference type="EC" id="2.1.1.72"/>
    </reaction>
</comment>
<keyword evidence="3" id="KW-0808">Transferase</keyword>
<keyword evidence="2" id="KW-0489">Methyltransferase</keyword>
<keyword evidence="4" id="KW-0949">S-adenosyl-L-methionine</keyword>
<proteinExistence type="predicted"/>
<sequence length="514" mass="59576">MPNKNLYSSYYTKSEYITKYMVKKLDFTENHLVLEPSAGDGVFIDALLRKHPNTNITAYDLNPKAVNVMSDKYRSFENVNVIESDTLLDTDLDMKVFMGGFYDRIIGNPPYGAWQDYEKRANLKNLYPGFYVKETYTLFLLRCISLLKENGKLTFIIPDTFMNLHMHNNLREYLLLNTKIHEILMIPSKFFPGVNFGYSNLTIITVEKVTEESNLSNVIRIISGLKKVTDIEDITNNERLEKYKIINISQKEVYESIDMAFLIRADNKTRNLINNPQLTLEDLAYCVTGIYTGNNKAYFKALNSEVRNPTKCNIVDKNLIEYDFLQYNNLLNGIKSEKHFIPVTKGNADMYSRKNEWYIDWGEEAVHHYKTDKKARFQNSKYYFKKGIAVPMVKSSKVKANLINNQVFDQSVVGIFPKEEKYLYYLLALLNSDEVNTIIQTINHTANNSANYLKKIPIVLPDSEKDFNHVLDLVKQMINNIKQTNTINTEIQTEINQIFKNLYESAESPAEILS</sequence>
<accession>A0ABS2Q7S6</accession>
<dbReference type="SUPFAM" id="SSF53335">
    <property type="entry name" value="S-adenosyl-L-methionine-dependent methyltransferases"/>
    <property type="match status" value="1"/>
</dbReference>
<evidence type="ECO:0000313" key="8">
    <source>
        <dbReference type="Proteomes" id="UP000823201"/>
    </source>
</evidence>
<evidence type="ECO:0000259" key="6">
    <source>
        <dbReference type="Pfam" id="PF07669"/>
    </source>
</evidence>
<name>A0ABS2Q7S6_9BACL</name>
<dbReference type="PANTHER" id="PTHR33841:SF1">
    <property type="entry name" value="DNA METHYLTRANSFERASE A"/>
    <property type="match status" value="1"/>
</dbReference>
<feature type="domain" description="Type II methyltransferase M.TaqI-like" evidence="6">
    <location>
        <begin position="77"/>
        <end position="186"/>
    </location>
</feature>
<dbReference type="PRINTS" id="PR00507">
    <property type="entry name" value="N12N6MTFRASE"/>
</dbReference>
<dbReference type="PROSITE" id="PS00092">
    <property type="entry name" value="N6_MTASE"/>
    <property type="match status" value="1"/>
</dbReference>
<dbReference type="CDD" id="cd02440">
    <property type="entry name" value="AdoMet_MTases"/>
    <property type="match status" value="1"/>
</dbReference>
<dbReference type="RefSeq" id="WP_010027196.1">
    <property type="nucleotide sequence ID" value="NZ_CBCRXA010000009.1"/>
</dbReference>
<dbReference type="EC" id="2.1.1.72" evidence="1"/>
<dbReference type="InterPro" id="IPR050953">
    <property type="entry name" value="N4_N6_ade-DNA_methylase"/>
</dbReference>
<evidence type="ECO:0000256" key="2">
    <source>
        <dbReference type="ARBA" id="ARBA00022603"/>
    </source>
</evidence>
<dbReference type="InterPro" id="IPR011639">
    <property type="entry name" value="MethylTrfase_TaqI-like_dom"/>
</dbReference>
<reference evidence="7 8" key="1">
    <citation type="submission" date="2021-01" db="EMBL/GenBank/DDBJ databases">
        <title>Genomic Encyclopedia of Type Strains, Phase IV (KMG-IV): sequencing the most valuable type-strain genomes for metagenomic binning, comparative biology and taxonomic classification.</title>
        <authorList>
            <person name="Goeker M."/>
        </authorList>
    </citation>
    <scope>NUCLEOTIDE SEQUENCE [LARGE SCALE GENOMIC DNA]</scope>
    <source>
        <strain evidence="7 8">DSM 100968</strain>
    </source>
</reference>
<dbReference type="PANTHER" id="PTHR33841">
    <property type="entry name" value="DNA METHYLTRANSFERASE YEEA-RELATED"/>
    <property type="match status" value="1"/>
</dbReference>
<dbReference type="Gene3D" id="3.40.50.150">
    <property type="entry name" value="Vaccinia Virus protein VP39"/>
    <property type="match status" value="1"/>
</dbReference>
<protein>
    <recommendedName>
        <fullName evidence="1">site-specific DNA-methyltransferase (adenine-specific)</fullName>
        <ecNumber evidence="1">2.1.1.72</ecNumber>
    </recommendedName>
</protein>
<evidence type="ECO:0000313" key="7">
    <source>
        <dbReference type="EMBL" id="MBM7657832.1"/>
    </source>
</evidence>
<comment type="caution">
    <text evidence="7">The sequence shown here is derived from an EMBL/GenBank/DDBJ whole genome shotgun (WGS) entry which is preliminary data.</text>
</comment>
<evidence type="ECO:0000256" key="1">
    <source>
        <dbReference type="ARBA" id="ARBA00011900"/>
    </source>
</evidence>
<dbReference type="Proteomes" id="UP000823201">
    <property type="component" value="Unassembled WGS sequence"/>
</dbReference>